<protein>
    <submittedName>
        <fullName evidence="1">Uncharacterized protein</fullName>
    </submittedName>
</protein>
<accession>A0A8X6JYQ2</accession>
<evidence type="ECO:0000313" key="1">
    <source>
        <dbReference type="EMBL" id="GFS46233.1"/>
    </source>
</evidence>
<dbReference type="EMBL" id="BMAV01025970">
    <property type="protein sequence ID" value="GFS46233.1"/>
    <property type="molecule type" value="Genomic_DNA"/>
</dbReference>
<dbReference type="AlphaFoldDB" id="A0A8X6JYQ2"/>
<name>A0A8X6JYQ2_9ARAC</name>
<proteinExistence type="predicted"/>
<sequence length="99" mass="11452">MTPQRARKQLSTVLEGNSNIGFDELLSRLRMCRRFTFVTVRKNNQLGGWRVTVKRAREPSQIVSGAEMETSLRDTEAHLAQHAQRRAFLAVEHKQRFLS</sequence>
<dbReference type="Proteomes" id="UP000886998">
    <property type="component" value="Unassembled WGS sequence"/>
</dbReference>
<comment type="caution">
    <text evidence="1">The sequence shown here is derived from an EMBL/GenBank/DDBJ whole genome shotgun (WGS) entry which is preliminary data.</text>
</comment>
<reference evidence="1" key="1">
    <citation type="submission" date="2020-08" db="EMBL/GenBank/DDBJ databases">
        <title>Multicomponent nature underlies the extraordinary mechanical properties of spider dragline silk.</title>
        <authorList>
            <person name="Kono N."/>
            <person name="Nakamura H."/>
            <person name="Mori M."/>
            <person name="Yoshida Y."/>
            <person name="Ohtoshi R."/>
            <person name="Malay A.D."/>
            <person name="Moran D.A.P."/>
            <person name="Tomita M."/>
            <person name="Numata K."/>
            <person name="Arakawa K."/>
        </authorList>
    </citation>
    <scope>NUCLEOTIDE SEQUENCE</scope>
</reference>
<keyword evidence="2" id="KW-1185">Reference proteome</keyword>
<gene>
    <name evidence="1" type="ORF">TNIN_169311</name>
</gene>
<evidence type="ECO:0000313" key="2">
    <source>
        <dbReference type="Proteomes" id="UP000886998"/>
    </source>
</evidence>
<organism evidence="1 2">
    <name type="scientific">Trichonephila inaurata madagascariensis</name>
    <dbReference type="NCBI Taxonomy" id="2747483"/>
    <lineage>
        <taxon>Eukaryota</taxon>
        <taxon>Metazoa</taxon>
        <taxon>Ecdysozoa</taxon>
        <taxon>Arthropoda</taxon>
        <taxon>Chelicerata</taxon>
        <taxon>Arachnida</taxon>
        <taxon>Araneae</taxon>
        <taxon>Araneomorphae</taxon>
        <taxon>Entelegynae</taxon>
        <taxon>Araneoidea</taxon>
        <taxon>Nephilidae</taxon>
        <taxon>Trichonephila</taxon>
        <taxon>Trichonephila inaurata</taxon>
    </lineage>
</organism>